<evidence type="ECO:0000256" key="1">
    <source>
        <dbReference type="SAM" id="SignalP"/>
    </source>
</evidence>
<feature type="domain" description="C-type lectin" evidence="2">
    <location>
        <begin position="106"/>
        <end position="217"/>
    </location>
</feature>
<feature type="domain" description="Chitin-binding type-2" evidence="3">
    <location>
        <begin position="24"/>
        <end position="80"/>
    </location>
</feature>
<dbReference type="SUPFAM" id="SSF56436">
    <property type="entry name" value="C-type lectin-like"/>
    <property type="match status" value="1"/>
</dbReference>
<dbReference type="Gene3D" id="2.170.140.10">
    <property type="entry name" value="Chitin binding domain"/>
    <property type="match status" value="1"/>
</dbReference>
<dbReference type="InterPro" id="IPR002557">
    <property type="entry name" value="Chitin-bd_dom"/>
</dbReference>
<keyword evidence="1" id="KW-0732">Signal</keyword>
<dbReference type="AlphaFoldDB" id="A0AAV2HQX9"/>
<evidence type="ECO:0000259" key="2">
    <source>
        <dbReference type="PROSITE" id="PS50041"/>
    </source>
</evidence>
<proteinExistence type="predicted"/>
<dbReference type="PROSITE" id="PS50940">
    <property type="entry name" value="CHIT_BIND_II"/>
    <property type="match status" value="1"/>
</dbReference>
<keyword evidence="5" id="KW-1185">Reference proteome</keyword>
<dbReference type="EMBL" id="CAXITT010000215">
    <property type="protein sequence ID" value="CAL1535905.1"/>
    <property type="molecule type" value="Genomic_DNA"/>
</dbReference>
<protein>
    <recommendedName>
        <fullName evidence="6">C-type lectin domain-containing protein</fullName>
    </recommendedName>
</protein>
<comment type="caution">
    <text evidence="4">The sequence shown here is derived from an EMBL/GenBank/DDBJ whole genome shotgun (WGS) entry which is preliminary data.</text>
</comment>
<dbReference type="SMART" id="SM00494">
    <property type="entry name" value="ChtBD2"/>
    <property type="match status" value="1"/>
</dbReference>
<feature type="chain" id="PRO_5043752095" description="C-type lectin domain-containing protein" evidence="1">
    <location>
        <begin position="22"/>
        <end position="230"/>
    </location>
</feature>
<evidence type="ECO:0008006" key="6">
    <source>
        <dbReference type="Google" id="ProtNLM"/>
    </source>
</evidence>
<dbReference type="Pfam" id="PF00059">
    <property type="entry name" value="Lectin_C"/>
    <property type="match status" value="1"/>
</dbReference>
<dbReference type="InterPro" id="IPR001304">
    <property type="entry name" value="C-type_lectin-like"/>
</dbReference>
<gene>
    <name evidence="4" type="ORF">GSLYS_00009863001</name>
</gene>
<feature type="signal peptide" evidence="1">
    <location>
        <begin position="1"/>
        <end position="21"/>
    </location>
</feature>
<dbReference type="InterPro" id="IPR016187">
    <property type="entry name" value="CTDL_fold"/>
</dbReference>
<organism evidence="4 5">
    <name type="scientific">Lymnaea stagnalis</name>
    <name type="common">Great pond snail</name>
    <name type="synonym">Helix stagnalis</name>
    <dbReference type="NCBI Taxonomy" id="6523"/>
    <lineage>
        <taxon>Eukaryota</taxon>
        <taxon>Metazoa</taxon>
        <taxon>Spiralia</taxon>
        <taxon>Lophotrochozoa</taxon>
        <taxon>Mollusca</taxon>
        <taxon>Gastropoda</taxon>
        <taxon>Heterobranchia</taxon>
        <taxon>Euthyneura</taxon>
        <taxon>Panpulmonata</taxon>
        <taxon>Hygrophila</taxon>
        <taxon>Lymnaeoidea</taxon>
        <taxon>Lymnaeidae</taxon>
        <taxon>Lymnaea</taxon>
    </lineage>
</organism>
<dbReference type="Pfam" id="PF01607">
    <property type="entry name" value="CBM_14"/>
    <property type="match status" value="1"/>
</dbReference>
<dbReference type="SUPFAM" id="SSF57625">
    <property type="entry name" value="Invertebrate chitin-binding proteins"/>
    <property type="match status" value="1"/>
</dbReference>
<reference evidence="4 5" key="1">
    <citation type="submission" date="2024-04" db="EMBL/GenBank/DDBJ databases">
        <authorList>
            <consortium name="Genoscope - CEA"/>
            <person name="William W."/>
        </authorList>
    </citation>
    <scope>NUCLEOTIDE SEQUENCE [LARGE SCALE GENOMIC DNA]</scope>
</reference>
<evidence type="ECO:0000313" key="5">
    <source>
        <dbReference type="Proteomes" id="UP001497497"/>
    </source>
</evidence>
<dbReference type="PROSITE" id="PS50041">
    <property type="entry name" value="C_TYPE_LECTIN_2"/>
    <property type="match status" value="1"/>
</dbReference>
<name>A0AAV2HQX9_LYMST</name>
<dbReference type="GO" id="GO:0008061">
    <property type="term" value="F:chitin binding"/>
    <property type="evidence" value="ECO:0007669"/>
    <property type="project" value="InterPro"/>
</dbReference>
<dbReference type="GO" id="GO:0005576">
    <property type="term" value="C:extracellular region"/>
    <property type="evidence" value="ECO:0007669"/>
    <property type="project" value="InterPro"/>
</dbReference>
<dbReference type="Proteomes" id="UP001497497">
    <property type="component" value="Unassembled WGS sequence"/>
</dbReference>
<accession>A0AAV2HQX9</accession>
<dbReference type="SMART" id="SM00034">
    <property type="entry name" value="CLECT"/>
    <property type="match status" value="1"/>
</dbReference>
<dbReference type="Gene3D" id="3.10.100.10">
    <property type="entry name" value="Mannose-Binding Protein A, subunit A"/>
    <property type="match status" value="1"/>
</dbReference>
<dbReference type="InterPro" id="IPR016186">
    <property type="entry name" value="C-type_lectin-like/link_sf"/>
</dbReference>
<sequence length="230" mass="25922">MAVFKSVLLLLLMSHYVPVSCQDPNPCQRIKNGKVRHPTSCNKYYDCANHRAKQKTCKRTKHYSTKARGCVPIHQSNCVITTTTVPTTQACTPNEESLKLLNKFEHFGKTYYISKETYTSDIASAAVCESLCGYLAEVDDKSEEEIIHKMILDNNAKGALVGGTDKHKDRVWEFDRSRGKLQYINWCPGQPNNYGGIREQCVSYTYLETCMHDAPCEPGASGSRYICESD</sequence>
<evidence type="ECO:0000313" key="4">
    <source>
        <dbReference type="EMBL" id="CAL1535905.1"/>
    </source>
</evidence>
<dbReference type="InterPro" id="IPR036508">
    <property type="entry name" value="Chitin-bd_dom_sf"/>
</dbReference>
<dbReference type="CDD" id="cd00037">
    <property type="entry name" value="CLECT"/>
    <property type="match status" value="1"/>
</dbReference>
<evidence type="ECO:0000259" key="3">
    <source>
        <dbReference type="PROSITE" id="PS50940"/>
    </source>
</evidence>